<dbReference type="AlphaFoldDB" id="A0A9P9F2D8"/>
<evidence type="ECO:0000313" key="2">
    <source>
        <dbReference type="EMBL" id="KAH7150324.1"/>
    </source>
</evidence>
<protein>
    <submittedName>
        <fullName evidence="2">Uncharacterized protein</fullName>
    </submittedName>
</protein>
<evidence type="ECO:0000256" key="1">
    <source>
        <dbReference type="SAM" id="MobiDB-lite"/>
    </source>
</evidence>
<feature type="compositionally biased region" description="Polar residues" evidence="1">
    <location>
        <begin position="229"/>
        <end position="238"/>
    </location>
</feature>
<keyword evidence="3" id="KW-1185">Reference proteome</keyword>
<name>A0A9P9F2D8_9HYPO</name>
<evidence type="ECO:0000313" key="3">
    <source>
        <dbReference type="Proteomes" id="UP000717696"/>
    </source>
</evidence>
<accession>A0A9P9F2D8</accession>
<gene>
    <name evidence="2" type="ORF">B0J13DRAFT_523387</name>
</gene>
<comment type="caution">
    <text evidence="2">The sequence shown here is derived from an EMBL/GenBank/DDBJ whole genome shotgun (WGS) entry which is preliminary data.</text>
</comment>
<sequence>MAQDTAIAPMFHGFFGPCLPFVHILESDILVRMRAILTSYESCPSAPPLLDPVICLGRPLLMVGCCSASSALTGRRGRGRKRRDAGSIAGSLRYQSDTGWRARADGHDAGEVSAKRDEFAGFYRRAECPIVCLASGMQMLRNMDRGSARSRLVCRFKRRRTYTQHTSAAGSRCFNVGSWMAFPTQQKSCCSDVTWPWDRSPRRLEPSRMQEIPLSGPGSTGGKPMSGVPRQSKQSDTGRGTWARAVPWKREGLFCLGGLKLSDAPHDTGTPCDLAAKSWIPQRC</sequence>
<proteinExistence type="predicted"/>
<dbReference type="Proteomes" id="UP000717696">
    <property type="component" value="Unassembled WGS sequence"/>
</dbReference>
<organism evidence="2 3">
    <name type="scientific">Dactylonectria estremocensis</name>
    <dbReference type="NCBI Taxonomy" id="1079267"/>
    <lineage>
        <taxon>Eukaryota</taxon>
        <taxon>Fungi</taxon>
        <taxon>Dikarya</taxon>
        <taxon>Ascomycota</taxon>
        <taxon>Pezizomycotina</taxon>
        <taxon>Sordariomycetes</taxon>
        <taxon>Hypocreomycetidae</taxon>
        <taxon>Hypocreales</taxon>
        <taxon>Nectriaceae</taxon>
        <taxon>Dactylonectria</taxon>
    </lineage>
</organism>
<feature type="region of interest" description="Disordered" evidence="1">
    <location>
        <begin position="201"/>
        <end position="242"/>
    </location>
</feature>
<reference evidence="2" key="1">
    <citation type="journal article" date="2021" name="Nat. Commun.">
        <title>Genetic determinants of endophytism in the Arabidopsis root mycobiome.</title>
        <authorList>
            <person name="Mesny F."/>
            <person name="Miyauchi S."/>
            <person name="Thiergart T."/>
            <person name="Pickel B."/>
            <person name="Atanasova L."/>
            <person name="Karlsson M."/>
            <person name="Huettel B."/>
            <person name="Barry K.W."/>
            <person name="Haridas S."/>
            <person name="Chen C."/>
            <person name="Bauer D."/>
            <person name="Andreopoulos W."/>
            <person name="Pangilinan J."/>
            <person name="LaButti K."/>
            <person name="Riley R."/>
            <person name="Lipzen A."/>
            <person name="Clum A."/>
            <person name="Drula E."/>
            <person name="Henrissat B."/>
            <person name="Kohler A."/>
            <person name="Grigoriev I.V."/>
            <person name="Martin F.M."/>
            <person name="Hacquard S."/>
        </authorList>
    </citation>
    <scope>NUCLEOTIDE SEQUENCE</scope>
    <source>
        <strain evidence="2">MPI-CAGE-AT-0021</strain>
    </source>
</reference>
<dbReference type="EMBL" id="JAGMUU010000006">
    <property type="protein sequence ID" value="KAH7150324.1"/>
    <property type="molecule type" value="Genomic_DNA"/>
</dbReference>